<feature type="domain" description="Nudix hydrolase" evidence="1">
    <location>
        <begin position="49"/>
        <end position="213"/>
    </location>
</feature>
<comment type="caution">
    <text evidence="2">The sequence shown here is derived from an EMBL/GenBank/DDBJ whole genome shotgun (WGS) entry which is preliminary data.</text>
</comment>
<dbReference type="InterPro" id="IPR015797">
    <property type="entry name" value="NUDIX_hydrolase-like_dom_sf"/>
</dbReference>
<protein>
    <recommendedName>
        <fullName evidence="1">Nudix hydrolase domain-containing protein</fullName>
    </recommendedName>
</protein>
<sequence>MEIEIDERTRQCSRCRQYRPIFEYRGLTETYEMTFYNNCAYCRRNNQLKDRRLVQVVIFRRDPTRGIQIMLSQRIHPDKPYFNMMQGTGGKVDVYTDNNGYKILETEEDVAMRETLEESEIILEEEKIQKIWSETVPSQLEWTARRCNIQDATYNVTLLIFIYPWDWIQEPIATESDKSSDWTWHTFQEVIFMNLIPMLQKNQDFIFQEIGKYFNYCEIESLDEQEENDISPLMEKEFNTFKKKTEKVTTKEIIAIEKYKKGVTLEINRLRGRLKN</sequence>
<dbReference type="EMBL" id="QKWP01002301">
    <property type="protein sequence ID" value="RIB03885.1"/>
    <property type="molecule type" value="Genomic_DNA"/>
</dbReference>
<name>A0A397U0T1_9GLOM</name>
<reference evidence="2 3" key="1">
    <citation type="submission" date="2018-06" db="EMBL/GenBank/DDBJ databases">
        <title>Comparative genomics reveals the genomic features of Rhizophagus irregularis, R. cerebriforme, R. diaphanum and Gigaspora rosea, and their symbiotic lifestyle signature.</title>
        <authorList>
            <person name="Morin E."/>
            <person name="San Clemente H."/>
            <person name="Chen E.C.H."/>
            <person name="De La Providencia I."/>
            <person name="Hainaut M."/>
            <person name="Kuo A."/>
            <person name="Kohler A."/>
            <person name="Murat C."/>
            <person name="Tang N."/>
            <person name="Roy S."/>
            <person name="Loubradou J."/>
            <person name="Henrissat B."/>
            <person name="Grigoriev I.V."/>
            <person name="Corradi N."/>
            <person name="Roux C."/>
            <person name="Martin F.M."/>
        </authorList>
    </citation>
    <scope>NUCLEOTIDE SEQUENCE [LARGE SCALE GENOMIC DNA]</scope>
    <source>
        <strain evidence="2 3">DAOM 194757</strain>
    </source>
</reference>
<evidence type="ECO:0000313" key="3">
    <source>
        <dbReference type="Proteomes" id="UP000266673"/>
    </source>
</evidence>
<dbReference type="Gene3D" id="3.90.79.10">
    <property type="entry name" value="Nucleoside Triphosphate Pyrophosphohydrolase"/>
    <property type="match status" value="1"/>
</dbReference>
<accession>A0A397U0T1</accession>
<dbReference type="Proteomes" id="UP000266673">
    <property type="component" value="Unassembled WGS sequence"/>
</dbReference>
<gene>
    <name evidence="2" type="ORF">C2G38_2286196</name>
</gene>
<organism evidence="2 3">
    <name type="scientific">Gigaspora rosea</name>
    <dbReference type="NCBI Taxonomy" id="44941"/>
    <lineage>
        <taxon>Eukaryota</taxon>
        <taxon>Fungi</taxon>
        <taxon>Fungi incertae sedis</taxon>
        <taxon>Mucoromycota</taxon>
        <taxon>Glomeromycotina</taxon>
        <taxon>Glomeromycetes</taxon>
        <taxon>Diversisporales</taxon>
        <taxon>Gigasporaceae</taxon>
        <taxon>Gigaspora</taxon>
    </lineage>
</organism>
<dbReference type="InterPro" id="IPR000086">
    <property type="entry name" value="NUDIX_hydrolase_dom"/>
</dbReference>
<evidence type="ECO:0000259" key="1">
    <source>
        <dbReference type="PROSITE" id="PS51462"/>
    </source>
</evidence>
<dbReference type="PROSITE" id="PS51462">
    <property type="entry name" value="NUDIX"/>
    <property type="match status" value="1"/>
</dbReference>
<dbReference type="AlphaFoldDB" id="A0A397U0T1"/>
<proteinExistence type="predicted"/>
<dbReference type="OrthoDB" id="10005910at2759"/>
<evidence type="ECO:0000313" key="2">
    <source>
        <dbReference type="EMBL" id="RIB03885.1"/>
    </source>
</evidence>
<dbReference type="SUPFAM" id="SSF55811">
    <property type="entry name" value="Nudix"/>
    <property type="match status" value="1"/>
</dbReference>
<keyword evidence="3" id="KW-1185">Reference proteome</keyword>